<evidence type="ECO:0000256" key="11">
    <source>
        <dbReference type="ARBA" id="ARBA00047754"/>
    </source>
</evidence>
<evidence type="ECO:0000256" key="3">
    <source>
        <dbReference type="ARBA" id="ARBA00022628"/>
    </source>
</evidence>
<keyword evidence="3 13" id="KW-0846">Cobalamin</keyword>
<dbReference type="Pfam" id="PF00317">
    <property type="entry name" value="Ribonuc_red_lgN"/>
    <property type="match status" value="1"/>
</dbReference>
<dbReference type="GO" id="GO:0004748">
    <property type="term" value="F:ribonucleoside-diphosphate reductase activity, thioredoxin disulfide as acceptor"/>
    <property type="evidence" value="ECO:0007669"/>
    <property type="project" value="UniProtKB-EC"/>
</dbReference>
<dbReference type="GO" id="GO:0071897">
    <property type="term" value="P:DNA biosynthetic process"/>
    <property type="evidence" value="ECO:0007669"/>
    <property type="project" value="UniProtKB-KW"/>
</dbReference>
<dbReference type="CDD" id="cd02888">
    <property type="entry name" value="RNR_II_dimer"/>
    <property type="match status" value="1"/>
</dbReference>
<dbReference type="InterPro" id="IPR013509">
    <property type="entry name" value="RNR_lsu_N"/>
</dbReference>
<dbReference type="UniPathway" id="UPA00326"/>
<dbReference type="InterPro" id="IPR050862">
    <property type="entry name" value="RdRp_reductase_class-2"/>
</dbReference>
<evidence type="ECO:0000256" key="9">
    <source>
        <dbReference type="ARBA" id="ARBA00023157"/>
    </source>
</evidence>
<dbReference type="InterPro" id="IPR005144">
    <property type="entry name" value="ATP-cone_dom"/>
</dbReference>
<dbReference type="PANTHER" id="PTHR43371:SF1">
    <property type="entry name" value="RIBONUCLEOSIDE-DIPHOSPHATE REDUCTASE"/>
    <property type="match status" value="1"/>
</dbReference>
<comment type="cofactor">
    <cofactor evidence="1 13">
        <name>adenosylcob(III)alamin</name>
        <dbReference type="ChEBI" id="CHEBI:18408"/>
    </cofactor>
</comment>
<evidence type="ECO:0000256" key="5">
    <source>
        <dbReference type="ARBA" id="ARBA00022741"/>
    </source>
</evidence>
<evidence type="ECO:0000256" key="2">
    <source>
        <dbReference type="ARBA" id="ARBA00007405"/>
    </source>
</evidence>
<dbReference type="InterPro" id="IPR013344">
    <property type="entry name" value="RNR_NrdJ/NrdZ"/>
</dbReference>
<keyword evidence="9" id="KW-1015">Disulfide bond</keyword>
<dbReference type="Pfam" id="PF03477">
    <property type="entry name" value="ATP-cone"/>
    <property type="match status" value="1"/>
</dbReference>
<dbReference type="GO" id="GO:0009263">
    <property type="term" value="P:deoxyribonucleotide biosynthetic process"/>
    <property type="evidence" value="ECO:0007669"/>
    <property type="project" value="UniProtKB-KW"/>
</dbReference>
<protein>
    <recommendedName>
        <fullName evidence="13">Vitamin B12-dependent ribonucleotide reductase</fullName>
        <ecNumber evidence="13">1.17.4.1</ecNumber>
    </recommendedName>
</protein>
<accession>A0A2M7TFY4</accession>
<evidence type="ECO:0000256" key="6">
    <source>
        <dbReference type="ARBA" id="ARBA00022840"/>
    </source>
</evidence>
<organism evidence="15 16">
    <name type="scientific">Candidatus Wolfebacteria bacterium CG_4_10_14_0_2_um_filter_39_18</name>
    <dbReference type="NCBI Taxonomy" id="1975061"/>
    <lineage>
        <taxon>Bacteria</taxon>
        <taxon>Candidatus Wolfeibacteriota</taxon>
    </lineage>
</organism>
<dbReference type="NCBIfam" id="TIGR02504">
    <property type="entry name" value="NrdJ_Z"/>
    <property type="match status" value="1"/>
</dbReference>
<keyword evidence="4 13" id="KW-0237">DNA synthesis</keyword>
<dbReference type="SUPFAM" id="SSF51998">
    <property type="entry name" value="PFL-like glycyl radical enzymes"/>
    <property type="match status" value="1"/>
</dbReference>
<evidence type="ECO:0000313" key="16">
    <source>
        <dbReference type="Proteomes" id="UP000230553"/>
    </source>
</evidence>
<proteinExistence type="inferred from homology"/>
<evidence type="ECO:0000259" key="14">
    <source>
        <dbReference type="PROSITE" id="PS51161"/>
    </source>
</evidence>
<keyword evidence="6 12" id="KW-0067">ATP-binding</keyword>
<dbReference type="EC" id="1.17.4.1" evidence="13"/>
<dbReference type="PANTHER" id="PTHR43371">
    <property type="entry name" value="VITAMIN B12-DEPENDENT RIBONUCLEOTIDE REDUCTASE"/>
    <property type="match status" value="1"/>
</dbReference>
<dbReference type="GO" id="GO:0031419">
    <property type="term" value="F:cobalamin binding"/>
    <property type="evidence" value="ECO:0007669"/>
    <property type="project" value="UniProtKB-KW"/>
</dbReference>
<gene>
    <name evidence="15" type="ORF">COY31_01525</name>
</gene>
<evidence type="ECO:0000256" key="12">
    <source>
        <dbReference type="PROSITE-ProRule" id="PRU00492"/>
    </source>
</evidence>
<dbReference type="AlphaFoldDB" id="A0A2M7TFY4"/>
<evidence type="ECO:0000256" key="1">
    <source>
        <dbReference type="ARBA" id="ARBA00001922"/>
    </source>
</evidence>
<dbReference type="PROSITE" id="PS51161">
    <property type="entry name" value="ATP_CONE"/>
    <property type="match status" value="1"/>
</dbReference>
<comment type="similarity">
    <text evidence="2 13">Belongs to the ribonucleoside diphosphate reductase class-2 family.</text>
</comment>
<evidence type="ECO:0000256" key="13">
    <source>
        <dbReference type="RuleBase" id="RU364064"/>
    </source>
</evidence>
<dbReference type="Pfam" id="PF02867">
    <property type="entry name" value="Ribonuc_red_lgC"/>
    <property type="match status" value="1"/>
</dbReference>
<dbReference type="Proteomes" id="UP000230553">
    <property type="component" value="Unassembled WGS sequence"/>
</dbReference>
<evidence type="ECO:0000313" key="15">
    <source>
        <dbReference type="EMBL" id="PIZ44908.1"/>
    </source>
</evidence>
<evidence type="ECO:0000256" key="8">
    <source>
        <dbReference type="ARBA" id="ARBA00023116"/>
    </source>
</evidence>
<comment type="function">
    <text evidence="13">Catalyzes the reduction of ribonucleotides to deoxyribonucleotides. May function to provide a pool of deoxyribonucleotide precursors for DNA repair during oxygen limitation and/or for immediate growth after restoration of oxygen.</text>
</comment>
<dbReference type="InterPro" id="IPR008926">
    <property type="entry name" value="RNR_R1-su_N"/>
</dbReference>
<dbReference type="InterPro" id="IPR000788">
    <property type="entry name" value="RNR_lg_C"/>
</dbReference>
<feature type="domain" description="ATP-cone" evidence="14">
    <location>
        <begin position="3"/>
        <end position="96"/>
    </location>
</feature>
<keyword evidence="5 12" id="KW-0547">Nucleotide-binding</keyword>
<dbReference type="Gene3D" id="3.20.70.20">
    <property type="match status" value="1"/>
</dbReference>
<keyword evidence="8" id="KW-0215">Deoxyribonucleotide synthesis</keyword>
<comment type="caution">
    <text evidence="15">The sequence shown here is derived from an EMBL/GenBank/DDBJ whole genome shotgun (WGS) entry which is preliminary data.</text>
</comment>
<comment type="catalytic activity">
    <reaction evidence="11 13">
        <text>a 2'-deoxyribonucleoside 5'-diphosphate + [thioredoxin]-disulfide + H2O = a ribonucleoside 5'-diphosphate + [thioredoxin]-dithiol</text>
        <dbReference type="Rhea" id="RHEA:23252"/>
        <dbReference type="Rhea" id="RHEA-COMP:10698"/>
        <dbReference type="Rhea" id="RHEA-COMP:10700"/>
        <dbReference type="ChEBI" id="CHEBI:15377"/>
        <dbReference type="ChEBI" id="CHEBI:29950"/>
        <dbReference type="ChEBI" id="CHEBI:50058"/>
        <dbReference type="ChEBI" id="CHEBI:57930"/>
        <dbReference type="ChEBI" id="CHEBI:73316"/>
        <dbReference type="EC" id="1.17.4.1"/>
    </reaction>
</comment>
<keyword evidence="7 13" id="KW-0560">Oxidoreductase</keyword>
<evidence type="ECO:0000256" key="7">
    <source>
        <dbReference type="ARBA" id="ARBA00023002"/>
    </source>
</evidence>
<keyword evidence="10 13" id="KW-0170">Cobalt</keyword>
<evidence type="ECO:0000256" key="4">
    <source>
        <dbReference type="ARBA" id="ARBA00022634"/>
    </source>
</evidence>
<sequence length="858" mass="97069">MFKTIKKRNGHIAPFKIEKITNAIFKASVAVGEPNWQIAETLAKEVVLKLKKAVKRGAVPSIEEIQNMVEQVLIDTAHARIAKAYILYRQERAEIRNQKKQVLNKEEIDEVDKKFDVNALRILASRYLNKNEERKVVESPKKLFERVATHTALTSLFFDQKVFQKNGQASEHRFEEFEPEKFENKFSIGEYKLNKYHLEAIKRVYERFSRKREIKVSWPKFLELLGKGYFDKYENEIKGYYDLMINRLFLPNTPTLANFGGPLGMGSACFALGIEDSIDSIMDTLKSAAIIFKSGGGLGYNFSNLRPEGDYIKTTNGASSGPISFMSMFDNMTEVIKQGGMRRGANMGILNSNHPDIEKFIHAKEGNKALKNFNISVMVMPELWEAYKKNEPYALINPRNGKAVAKVDLKKLIGELVYQAWESAEPGILFFDRINEFNPLLKSLGPLYTTNPCSELTLYPNESCNLGSINVSAFVKKNHNNVKKPQFDWKLFEEVIKKSTRFLDNIIDITKHPLPEIEEMTLNTRKIGLGIMGLGDLLYELGISYNDKEGLKFMEQLMEFVAYHSKVVSIELSKERGRAPYFEKSFYKEGRLPFSASKDKKSWHFDWAELAKKIQRYGIRNLYTTTIAPTGSLSMLAGTSSGIEPVYSLVFEKSIAIGNFFYIDPVFNEAMQTEGLMDEALIKEVAEAGGTIHNVPYIPQKLKKVFVVAHDIAPEQHVKVLASFQRWVDASISKTNNFPSNATVEDVRKAYFLAYELGCKGITVYRDKSLQTQVLIGGSRKGAGEKQKDGVKLSVIKDEKAKGFAVYHEVAGANVFTPTAEDCPEKTGEIKMCPNCNINLVFQEGCRKCPACGWGMCS</sequence>
<dbReference type="GO" id="GO:0005524">
    <property type="term" value="F:ATP binding"/>
    <property type="evidence" value="ECO:0007669"/>
    <property type="project" value="UniProtKB-UniRule"/>
</dbReference>
<dbReference type="SUPFAM" id="SSF48168">
    <property type="entry name" value="R1 subunit of ribonucleotide reductase, N-terminal domain"/>
    <property type="match status" value="1"/>
</dbReference>
<reference evidence="16" key="1">
    <citation type="submission" date="2017-09" db="EMBL/GenBank/DDBJ databases">
        <title>Depth-based differentiation of microbial function through sediment-hosted aquifers and enrichment of novel symbionts in the deep terrestrial subsurface.</title>
        <authorList>
            <person name="Probst A.J."/>
            <person name="Ladd B."/>
            <person name="Jarett J.K."/>
            <person name="Geller-Mcgrath D.E."/>
            <person name="Sieber C.M.K."/>
            <person name="Emerson J.B."/>
            <person name="Anantharaman K."/>
            <person name="Thomas B.C."/>
            <person name="Malmstrom R."/>
            <person name="Stieglmeier M."/>
            <person name="Klingl A."/>
            <person name="Woyke T."/>
            <person name="Ryan C.M."/>
            <person name="Banfield J.F."/>
        </authorList>
    </citation>
    <scope>NUCLEOTIDE SEQUENCE [LARGE SCALE GENOMIC DNA]</scope>
</reference>
<name>A0A2M7TFY4_9BACT</name>
<dbReference type="EMBL" id="PFNM01000030">
    <property type="protein sequence ID" value="PIZ44908.1"/>
    <property type="molecule type" value="Genomic_DNA"/>
</dbReference>
<dbReference type="PRINTS" id="PR01183">
    <property type="entry name" value="RIBORDTASEM1"/>
</dbReference>
<evidence type="ECO:0000256" key="10">
    <source>
        <dbReference type="ARBA" id="ARBA00023285"/>
    </source>
</evidence>